<keyword evidence="2" id="KW-1133">Transmembrane helix</keyword>
<dbReference type="AlphaFoldDB" id="A0A369V9X9"/>
<feature type="compositionally biased region" description="Gly residues" evidence="1">
    <location>
        <begin position="476"/>
        <end position="524"/>
    </location>
</feature>
<feature type="region of interest" description="Disordered" evidence="1">
    <location>
        <begin position="444"/>
        <end position="535"/>
    </location>
</feature>
<dbReference type="EMBL" id="QQBH01000004">
    <property type="protein sequence ID" value="RDD89844.1"/>
    <property type="molecule type" value="Genomic_DNA"/>
</dbReference>
<dbReference type="OrthoDB" id="4218847at2"/>
<comment type="caution">
    <text evidence="4">The sequence shown here is derived from an EMBL/GenBank/DDBJ whole genome shotgun (WGS) entry which is preliminary data.</text>
</comment>
<feature type="signal peptide" evidence="3">
    <location>
        <begin position="1"/>
        <end position="34"/>
    </location>
</feature>
<evidence type="ECO:0008006" key="6">
    <source>
        <dbReference type="Google" id="ProtNLM"/>
    </source>
</evidence>
<gene>
    <name evidence="4" type="ORF">DVZ84_07365</name>
</gene>
<keyword evidence="3" id="KW-0732">Signal</keyword>
<organism evidence="4 5">
    <name type="scientific">Streptomyces parvulus</name>
    <dbReference type="NCBI Taxonomy" id="146923"/>
    <lineage>
        <taxon>Bacteria</taxon>
        <taxon>Bacillati</taxon>
        <taxon>Actinomycetota</taxon>
        <taxon>Actinomycetes</taxon>
        <taxon>Kitasatosporales</taxon>
        <taxon>Streptomycetaceae</taxon>
        <taxon>Streptomyces</taxon>
    </lineage>
</organism>
<accession>A0A369V9X9</accession>
<dbReference type="RefSeq" id="WP_114527969.1">
    <property type="nucleotide sequence ID" value="NZ_JBIVML010000004.1"/>
</dbReference>
<name>A0A369V9X9_9ACTN</name>
<evidence type="ECO:0000256" key="2">
    <source>
        <dbReference type="SAM" id="Phobius"/>
    </source>
</evidence>
<keyword evidence="2" id="KW-0472">Membrane</keyword>
<evidence type="ECO:0000256" key="3">
    <source>
        <dbReference type="SAM" id="SignalP"/>
    </source>
</evidence>
<reference evidence="4 5" key="1">
    <citation type="submission" date="2018-07" db="EMBL/GenBank/DDBJ databases">
        <title>Genome guided investigation of antibiotics producing actinomycetales strain isolated from a Macau mangrove ecosystem.</title>
        <authorList>
            <person name="Hu D."/>
        </authorList>
    </citation>
    <scope>NUCLEOTIDE SEQUENCE [LARGE SCALE GENOMIC DNA]</scope>
    <source>
        <strain evidence="4 5">2297</strain>
    </source>
</reference>
<evidence type="ECO:0000256" key="1">
    <source>
        <dbReference type="SAM" id="MobiDB-lite"/>
    </source>
</evidence>
<dbReference type="Proteomes" id="UP000253742">
    <property type="component" value="Unassembled WGS sequence"/>
</dbReference>
<evidence type="ECO:0000313" key="5">
    <source>
        <dbReference type="Proteomes" id="UP000253742"/>
    </source>
</evidence>
<feature type="region of interest" description="Disordered" evidence="1">
    <location>
        <begin position="56"/>
        <end position="89"/>
    </location>
</feature>
<feature type="chain" id="PRO_5016952601" description="LPXTG cell wall anchor domain-containing protein" evidence="3">
    <location>
        <begin position="35"/>
        <end position="573"/>
    </location>
</feature>
<feature type="compositionally biased region" description="Low complexity" evidence="1">
    <location>
        <begin position="525"/>
        <end position="535"/>
    </location>
</feature>
<protein>
    <recommendedName>
        <fullName evidence="6">LPXTG cell wall anchor domain-containing protein</fullName>
    </recommendedName>
</protein>
<sequence length="573" mass="58184">MRPSSLHSPWVRAAVAGVAAAGLAAGGLAGGAHAAEGQAPLPVAITGPDKVDLALDGAESEPGEPQIRLGLTGPGEYDPDSDTDPEPVPNDGYRITVDATALGGFAKVRLPKWCEATGLVAVCEENTLYPGDAYNPSWTVSLDLKDTAEAGDFGKIKVTGEGAGLTFQEHTVDVLVGGPELLKKKLPGEPGGFAAGDTYEAPLGFRNVGSMSADGVVLRFGGTRGLSFPDEYDNCSYAEENADNLIRYQKVALCTFEGEFLPGKAYELSEPVRVETAGFALGDIFHYGFDAVGAADAGALRAGADYRKGSGRTLTLEPAGDGDAGDYAEHAEIDLPTQNTYDLDLTGARVAGAQGETVDVGVALANHGPAWIGALRSGGEPLGFTVQIPEGASVVDSPCRPVNDETPSEYRCRADTPFLEDDRRDFVFKLRIDKVVEGAKGKISLPEWDNPWEGDPSNDAGWIVLNGTGDEETPGDTGGTTGGTGETGGSDSAGGTGTSGGSGSAGGGTGDSATGGSGSSGTSGGQSPQGDDGGLLASTGSQALLASAAGVLALALGGVLFVVARRRRTAGTV</sequence>
<evidence type="ECO:0000313" key="4">
    <source>
        <dbReference type="EMBL" id="RDD89844.1"/>
    </source>
</evidence>
<feature type="transmembrane region" description="Helical" evidence="2">
    <location>
        <begin position="543"/>
        <end position="564"/>
    </location>
</feature>
<proteinExistence type="predicted"/>
<keyword evidence="2" id="KW-0812">Transmembrane</keyword>